<protein>
    <submittedName>
        <fullName evidence="14">Uncharacterized protein</fullName>
    </submittedName>
</protein>
<keyword evidence="4" id="KW-0808">Transferase</keyword>
<evidence type="ECO:0000256" key="10">
    <source>
        <dbReference type="ARBA" id="ARBA00023004"/>
    </source>
</evidence>
<dbReference type="InterPro" id="IPR000541">
    <property type="entry name" value="Ncs6/Tuc1/Ctu1"/>
</dbReference>
<evidence type="ECO:0000256" key="11">
    <source>
        <dbReference type="ARBA" id="ARBA00023014"/>
    </source>
</evidence>
<gene>
    <name evidence="14" type="ORF">METZ01_LOCUS142126</name>
</gene>
<dbReference type="GO" id="GO:0046872">
    <property type="term" value="F:metal ion binding"/>
    <property type="evidence" value="ECO:0007669"/>
    <property type="project" value="UniProtKB-KW"/>
</dbReference>
<dbReference type="GO" id="GO:0002143">
    <property type="term" value="P:tRNA wobble position uridine thiolation"/>
    <property type="evidence" value="ECO:0007669"/>
    <property type="project" value="TreeGrafter"/>
</dbReference>
<evidence type="ECO:0000256" key="8">
    <source>
        <dbReference type="ARBA" id="ARBA00022840"/>
    </source>
</evidence>
<keyword evidence="11" id="KW-0411">Iron-sulfur</keyword>
<dbReference type="NCBIfam" id="TIGR00269">
    <property type="entry name" value="TIGR00269 family protein"/>
    <property type="match status" value="1"/>
</dbReference>
<feature type="domain" description="tRNA(Ile)-lysidine/2-thiocytidine synthase N-terminal" evidence="12">
    <location>
        <begin position="50"/>
        <end position="239"/>
    </location>
</feature>
<dbReference type="Pfam" id="PF01171">
    <property type="entry name" value="ATP_bind_3"/>
    <property type="match status" value="1"/>
</dbReference>
<feature type="domain" description="2-thiouridine synthetase TtuA-like N-terminal LIM" evidence="13">
    <location>
        <begin position="3"/>
        <end position="26"/>
    </location>
</feature>
<reference evidence="14" key="1">
    <citation type="submission" date="2018-05" db="EMBL/GenBank/DDBJ databases">
        <authorList>
            <person name="Lanie J.A."/>
            <person name="Ng W.-L."/>
            <person name="Kazmierczak K.M."/>
            <person name="Andrzejewski T.M."/>
            <person name="Davidsen T.M."/>
            <person name="Wayne K.J."/>
            <person name="Tettelin H."/>
            <person name="Glass J.I."/>
            <person name="Rusch D."/>
            <person name="Podicherti R."/>
            <person name="Tsui H.-C.T."/>
            <person name="Winkler M.E."/>
        </authorList>
    </citation>
    <scope>NUCLEOTIDE SEQUENCE</scope>
</reference>
<proteinExistence type="predicted"/>
<dbReference type="AlphaFoldDB" id="A0A381ZKA9"/>
<dbReference type="PIRSF" id="PIRSF004976">
    <property type="entry name" value="ATPase_YdaO"/>
    <property type="match status" value="1"/>
</dbReference>
<evidence type="ECO:0000256" key="2">
    <source>
        <dbReference type="ARBA" id="ARBA00001966"/>
    </source>
</evidence>
<keyword evidence="8" id="KW-0067">ATP-binding</keyword>
<evidence type="ECO:0000256" key="3">
    <source>
        <dbReference type="ARBA" id="ARBA00022485"/>
    </source>
</evidence>
<evidence type="ECO:0000256" key="4">
    <source>
        <dbReference type="ARBA" id="ARBA00022679"/>
    </source>
</evidence>
<dbReference type="InterPro" id="IPR035107">
    <property type="entry name" value="tRNA_thiolation_TtcA_Ctu1"/>
</dbReference>
<dbReference type="InterPro" id="IPR054306">
    <property type="entry name" value="TtuA-like_LIM_N"/>
</dbReference>
<dbReference type="GO" id="GO:0051539">
    <property type="term" value="F:4 iron, 4 sulfur cluster binding"/>
    <property type="evidence" value="ECO:0007669"/>
    <property type="project" value="UniProtKB-KW"/>
</dbReference>
<dbReference type="GO" id="GO:0016740">
    <property type="term" value="F:transferase activity"/>
    <property type="evidence" value="ECO:0007669"/>
    <property type="project" value="UniProtKB-KW"/>
</dbReference>
<evidence type="ECO:0000256" key="9">
    <source>
        <dbReference type="ARBA" id="ARBA00022842"/>
    </source>
</evidence>
<evidence type="ECO:0000256" key="1">
    <source>
        <dbReference type="ARBA" id="ARBA00001946"/>
    </source>
</evidence>
<keyword evidence="7" id="KW-0862">Zinc</keyword>
<dbReference type="PANTHER" id="PTHR11807:SF12">
    <property type="entry name" value="CYTOPLASMIC TRNA 2-THIOLATION PROTEIN 1"/>
    <property type="match status" value="1"/>
</dbReference>
<keyword evidence="10" id="KW-0408">Iron</keyword>
<keyword evidence="5" id="KW-0479">Metal-binding</keyword>
<evidence type="ECO:0000259" key="13">
    <source>
        <dbReference type="Pfam" id="PF22082"/>
    </source>
</evidence>
<dbReference type="Pfam" id="PF22082">
    <property type="entry name" value="TtuA_LIM_N"/>
    <property type="match status" value="1"/>
</dbReference>
<evidence type="ECO:0000256" key="6">
    <source>
        <dbReference type="ARBA" id="ARBA00022741"/>
    </source>
</evidence>
<sequence>MICDKCKKQATYSRKYSGENFCSECFSNSIFRKSARTISKYKMIKNNELVCVAVSGGKDSLVLLDILNKMSETHNFRIFAITIDEGIPGYRDEALDIVQNFCATLKIKHKVFSYKELFDLTLEESLQLRNDKKPSSCSICGIFRRRALDHAAKSINADVIATGHNLDDVLQTFLINTLSGDTSKIGWMDPDVSSNKLRKIKPLSEIYESEIVFYAFTNDLPFQTEPCPHMDEGIRTEIREFLNSLEANHSGIKNNMYNSVLKISQFTKKANYKEKQNCSVCGNECSGSICSVCKMIAHLTSE</sequence>
<dbReference type="SUPFAM" id="SSF52402">
    <property type="entry name" value="Adenine nucleotide alpha hydrolases-like"/>
    <property type="match status" value="1"/>
</dbReference>
<keyword evidence="9" id="KW-0460">Magnesium</keyword>
<dbReference type="PANTHER" id="PTHR11807">
    <property type="entry name" value="ATPASES OF THE PP SUPERFAMILY-RELATED"/>
    <property type="match status" value="1"/>
</dbReference>
<organism evidence="14">
    <name type="scientific">marine metagenome</name>
    <dbReference type="NCBI Taxonomy" id="408172"/>
    <lineage>
        <taxon>unclassified sequences</taxon>
        <taxon>metagenomes</taxon>
        <taxon>ecological metagenomes</taxon>
    </lineage>
</organism>
<dbReference type="Gene3D" id="3.40.50.620">
    <property type="entry name" value="HUPs"/>
    <property type="match status" value="1"/>
</dbReference>
<dbReference type="FunFam" id="3.40.50.620:FF:000174">
    <property type="entry name" value="ATPase, PP-loop superfamily"/>
    <property type="match status" value="1"/>
</dbReference>
<comment type="cofactor">
    <cofactor evidence="1">
        <name>Mg(2+)</name>
        <dbReference type="ChEBI" id="CHEBI:18420"/>
    </cofactor>
</comment>
<evidence type="ECO:0000256" key="5">
    <source>
        <dbReference type="ARBA" id="ARBA00022723"/>
    </source>
</evidence>
<accession>A0A381ZKA9</accession>
<comment type="cofactor">
    <cofactor evidence="2">
        <name>[4Fe-4S] cluster</name>
        <dbReference type="ChEBI" id="CHEBI:49883"/>
    </cofactor>
</comment>
<dbReference type="GO" id="GO:0000049">
    <property type="term" value="F:tRNA binding"/>
    <property type="evidence" value="ECO:0007669"/>
    <property type="project" value="InterPro"/>
</dbReference>
<dbReference type="InterPro" id="IPR014729">
    <property type="entry name" value="Rossmann-like_a/b/a_fold"/>
</dbReference>
<name>A0A381ZKA9_9ZZZZ</name>
<keyword evidence="3" id="KW-0004">4Fe-4S</keyword>
<evidence type="ECO:0000256" key="7">
    <source>
        <dbReference type="ARBA" id="ARBA00022833"/>
    </source>
</evidence>
<evidence type="ECO:0000259" key="12">
    <source>
        <dbReference type="Pfam" id="PF01171"/>
    </source>
</evidence>
<dbReference type="GO" id="GO:0002144">
    <property type="term" value="C:cytosolic tRNA wobble base thiouridylase complex"/>
    <property type="evidence" value="ECO:0007669"/>
    <property type="project" value="TreeGrafter"/>
</dbReference>
<evidence type="ECO:0000313" key="14">
    <source>
        <dbReference type="EMBL" id="SVA89272.1"/>
    </source>
</evidence>
<dbReference type="EMBL" id="UINC01021530">
    <property type="protein sequence ID" value="SVA89272.1"/>
    <property type="molecule type" value="Genomic_DNA"/>
</dbReference>
<dbReference type="InterPro" id="IPR011063">
    <property type="entry name" value="TilS/TtcA_N"/>
</dbReference>
<keyword evidence="6" id="KW-0547">Nucleotide-binding</keyword>
<dbReference type="GO" id="GO:0005524">
    <property type="term" value="F:ATP binding"/>
    <property type="evidence" value="ECO:0007669"/>
    <property type="project" value="UniProtKB-KW"/>
</dbReference>